<name>A0ABX4TML5_9HYPH</name>
<reference evidence="1 2" key="1">
    <citation type="journal article" date="2018" name="FEMS Microbiol. Ecol.">
        <title>Co-invading symbiotic mutualists of Medicago polymorpha retain high ancestral diversity and contain diverse accessory genomes.</title>
        <authorList>
            <person name="Porter S.S."/>
            <person name="Faber-Hammond J.J."/>
            <person name="Friesen M.L."/>
        </authorList>
    </citation>
    <scope>NUCLEOTIDE SEQUENCE [LARGE SCALE GENOMIC DNA]</scope>
    <source>
        <strain evidence="1 2">Str16</strain>
    </source>
</reference>
<organism evidence="1 2">
    <name type="scientific">Sinorhizobium medicae</name>
    <dbReference type="NCBI Taxonomy" id="110321"/>
    <lineage>
        <taxon>Bacteria</taxon>
        <taxon>Pseudomonadati</taxon>
        <taxon>Pseudomonadota</taxon>
        <taxon>Alphaproteobacteria</taxon>
        <taxon>Hyphomicrobiales</taxon>
        <taxon>Rhizobiaceae</taxon>
        <taxon>Sinorhizobium/Ensifer group</taxon>
        <taxon>Sinorhizobium</taxon>
    </lineage>
</organism>
<gene>
    <name evidence="1" type="ORF">BMJ33_11650</name>
</gene>
<keyword evidence="2" id="KW-1185">Reference proteome</keyword>
<dbReference type="Proteomes" id="UP001190825">
    <property type="component" value="Unassembled WGS sequence"/>
</dbReference>
<comment type="caution">
    <text evidence="1">The sequence shown here is derived from an EMBL/GenBank/DDBJ whole genome shotgun (WGS) entry which is preliminary data.</text>
</comment>
<sequence>MAQHDMVVDNAPGLAVRSDINAALAALVSSSSGTVEPLTKVAGQLWFNTSSGLLSLRNAANTAWIGVASQLGGTVTLTSPLSFTGTSAGVGTGLIAVRDSVVTVGAEGNVVFAINKQNSATHGLMLGNDGNGAALIGNNNAALRFGKWVSGVFTEYLNMNTSGAFELSGGLVIDPPSAVMGLQIGQSDAHSGRLFLTSTSLSWALVAWDTDQALTITSGGTYGTSTGTTRAKFYPTGVLSVGSYMDALSFQVSAGFNGVRRGLFQAKTTAGGGIAYVQSFDDTGTVDAQLEVSNTTLNFRSMTTQPTSQVFRMSEADGQRRLDMYWDANYGLVIYARDTLGAAIGYIAIRATGELVFYNGTTTADVLTAANYPAASTASTANTVAQRDASGDINARLFRSEYDSTNATVGFIMTQIDTLSNNYIRPSTPAQVAAVLDGLVGAEVYTGTSTTNTSFPIGSFVATHCSGVKARNSTVIVCIDTVNSQRFIETGMSGAGTALAGTWRARGKTDEGEHIYLLQRVA</sequence>
<evidence type="ECO:0000313" key="1">
    <source>
        <dbReference type="EMBL" id="PLU04515.1"/>
    </source>
</evidence>
<dbReference type="EMBL" id="NBUC01000065">
    <property type="protein sequence ID" value="PLU04515.1"/>
    <property type="molecule type" value="Genomic_DNA"/>
</dbReference>
<proteinExistence type="predicted"/>
<protein>
    <submittedName>
        <fullName evidence="1">Phage tail protein</fullName>
    </submittedName>
</protein>
<evidence type="ECO:0000313" key="2">
    <source>
        <dbReference type="Proteomes" id="UP001190825"/>
    </source>
</evidence>
<accession>A0ABX4TML5</accession>